<dbReference type="Proteomes" id="UP000494201">
    <property type="component" value="Unassembled WGS sequence"/>
</dbReference>
<dbReference type="SUPFAM" id="SSF53448">
    <property type="entry name" value="Nucleotide-diphospho-sugar transferases"/>
    <property type="match status" value="1"/>
</dbReference>
<dbReference type="Pfam" id="PF22772">
    <property type="entry name" value="WsaF_C"/>
    <property type="match status" value="1"/>
</dbReference>
<dbReference type="Proteomes" id="UP000755577">
    <property type="component" value="Unassembled WGS sequence"/>
</dbReference>
<dbReference type="CDD" id="cd00761">
    <property type="entry name" value="Glyco_tranf_GTA_type"/>
    <property type="match status" value="1"/>
</dbReference>
<evidence type="ECO:0000313" key="2">
    <source>
        <dbReference type="EMBL" id="MBM2765938.1"/>
    </source>
</evidence>
<organism evidence="3 4">
    <name type="scientific">Burkholderia anthina</name>
    <dbReference type="NCBI Taxonomy" id="179879"/>
    <lineage>
        <taxon>Bacteria</taxon>
        <taxon>Pseudomonadati</taxon>
        <taxon>Pseudomonadota</taxon>
        <taxon>Betaproteobacteria</taxon>
        <taxon>Burkholderiales</taxon>
        <taxon>Burkholderiaceae</taxon>
        <taxon>Burkholderia</taxon>
        <taxon>Burkholderia cepacia complex</taxon>
    </lineage>
</organism>
<evidence type="ECO:0000313" key="3">
    <source>
        <dbReference type="EMBL" id="VVU51310.1"/>
    </source>
</evidence>
<dbReference type="InterPro" id="IPR055050">
    <property type="entry name" value="WsaF_C"/>
</dbReference>
<dbReference type="Gene3D" id="3.90.550.10">
    <property type="entry name" value="Spore Coat Polysaccharide Biosynthesis Protein SpsA, Chain A"/>
    <property type="match status" value="1"/>
</dbReference>
<feature type="domain" description="WsaF C-terminal" evidence="1">
    <location>
        <begin position="599"/>
        <end position="713"/>
    </location>
</feature>
<reference evidence="3 4" key="1">
    <citation type="submission" date="2019-09" db="EMBL/GenBank/DDBJ databases">
        <authorList>
            <person name="Depoorter E."/>
        </authorList>
    </citation>
    <scope>NUCLEOTIDE SEQUENCE [LARGE SCALE GENOMIC DNA]</scope>
    <source>
        <strain evidence="3">LMG 20980</strain>
    </source>
</reference>
<protein>
    <submittedName>
        <fullName evidence="2">Glycosyltransferase</fullName>
    </submittedName>
</protein>
<gene>
    <name evidence="3" type="ORF">BAN20980_04032</name>
    <name evidence="2" type="ORF">JQK92_05790</name>
</gene>
<keyword evidence="5" id="KW-1185">Reference proteome</keyword>
<dbReference type="Gene3D" id="3.40.50.2000">
    <property type="entry name" value="Glycogen Phosphorylase B"/>
    <property type="match status" value="1"/>
</dbReference>
<accession>A0A6P2GC37</accession>
<dbReference type="EMBL" id="JAFCIQ010000003">
    <property type="protein sequence ID" value="MBM2765938.1"/>
    <property type="molecule type" value="Genomic_DNA"/>
</dbReference>
<dbReference type="InterPro" id="IPR029044">
    <property type="entry name" value="Nucleotide-diphossugar_trans"/>
</dbReference>
<reference evidence="2 5" key="2">
    <citation type="submission" date="2021-02" db="EMBL/GenBank/DDBJ databases">
        <title>Draft genome of the type strains Burkholderia anthina DSM16086.</title>
        <authorList>
            <person name="Hertel R."/>
            <person name="Meissner J."/>
            <person name="Poehlein A."/>
            <person name="Daniel R."/>
            <person name="Commichau F.M."/>
        </authorList>
    </citation>
    <scope>NUCLEOTIDE SEQUENCE [LARGE SCALE GENOMIC DNA]</scope>
    <source>
        <strain evidence="2 5">DSM 16086</strain>
    </source>
</reference>
<proteinExistence type="predicted"/>
<evidence type="ECO:0000313" key="4">
    <source>
        <dbReference type="Proteomes" id="UP000494201"/>
    </source>
</evidence>
<dbReference type="EMBL" id="CABVLY010000016">
    <property type="protein sequence ID" value="VVU51310.1"/>
    <property type="molecule type" value="Genomic_DNA"/>
</dbReference>
<dbReference type="Gene3D" id="3.40.50.11090">
    <property type="match status" value="1"/>
</dbReference>
<dbReference type="AlphaFoldDB" id="A0A6P2GC37"/>
<name>A0A6P2GC37_9BURK</name>
<dbReference type="GeneID" id="56502088"/>
<dbReference type="SUPFAM" id="SSF53756">
    <property type="entry name" value="UDP-Glycosyltransferase/glycogen phosphorylase"/>
    <property type="match status" value="1"/>
</dbReference>
<dbReference type="RefSeq" id="WP_174927171.1">
    <property type="nucleotide sequence ID" value="NZ_CABVLY010000016.1"/>
</dbReference>
<sequence length="1081" mass="123108">MTKPDFNFLRGWYPDIANLDDATLQEHLLNQSSHPKKFHTFAEMAQELGLDEKAIPDDFDWEKYKKLNENLPQKSNQWQIMLHYLRNEAQEQNNNQTIENFENPPRTSLDIALEPEDRIMAKAEDFDKSQEIINPDFVTTHEDSRVPTDIQMFETVVNEFDSTAKNGTTDDTPQALGVRPDRAQREAISIIVDLDEEWYSSAYNLPESVEPQAHYHNIGAKNLLAPNLEFSPVSYWQLNPDVARDFMEPITHYTRHGYDEKRRFNCPTPAQERNRRIHQPEAIDRARDFFKFDSQYYLSNRPDLDSTKIDPWEHYYHYGEFEGACPSPFFDGRYYRKAYANELSGWPLSALEHFLAIGLIVGFFPSEEVATAAKRMKLQSAIEWVGHWLKNTDMRALPLNTGSSDTRIAAASALHMNRATHAKRRVLNWVIPRFSKGGGGHTTIFRCARTLSRLGWESIFWVDDATEISQIDALYSEYVGYFPSTSVSFRLVDSGFQTIEGEFLIATAWTTAYTVAKNKQPNIRLYFVQDKESLFLAAGTDALRAEYTYQMGFDFVCAGEWLEKLVSDKGGEHVRFELCAEPFYQQKDTPLAERDVLAAVYVRGHTSRRCSDLMIDVANRLANAGQGEVVIFGDDHPGEAVNDNVTNMGILPPQKMAELFHRAKFGLVASATNYSILPVEMASSGLIVVQPTSESTKETTDAHGAISIAPSSEVIVDHVLKLVDGLDQEAFDQLRKPYMEFSRSLSWEAEFEKIAAWMDNKIAPAAPRISLRKPATVVIPTYYPDENFVEVLDAIHGQLCSYDVTIQVVDSRKNGVASPVIEKIEQHRLAQVHVIDAATFQHGETRNLGASLTEADFYAYLTQDTLPASEYWLESLLTPLRMLPNCGYSFGPHRAYPDHHPIYDIELIEHFNGFVHHGFVTNRSQHGDRYNKEPYFRAGLCFNSDNNAGYRGDLLRRYRFPAVEFAEDQGIAKRLLDAGFSRGYCPGAVVFHSHDYTNNFEESYRRGIEEGKALFQNFDIVRFQSKTELIHSIQHTKKMVLANAIKLGLCHADVGDITEAKIKYLEGVWSASKQILATREF</sequence>
<evidence type="ECO:0000313" key="5">
    <source>
        <dbReference type="Proteomes" id="UP000755577"/>
    </source>
</evidence>
<evidence type="ECO:0000259" key="1">
    <source>
        <dbReference type="Pfam" id="PF22772"/>
    </source>
</evidence>